<dbReference type="GO" id="GO:0006777">
    <property type="term" value="P:Mo-molybdopterin cofactor biosynthetic process"/>
    <property type="evidence" value="ECO:0007669"/>
    <property type="project" value="UniProtKB-KW"/>
</dbReference>
<evidence type="ECO:0000256" key="2">
    <source>
        <dbReference type="SAM" id="MobiDB-lite"/>
    </source>
</evidence>
<dbReference type="InParanoid" id="C1EH58"/>
<dbReference type="PROSITE" id="PS51340">
    <property type="entry name" value="MOSC"/>
    <property type="match status" value="1"/>
</dbReference>
<dbReference type="EMBL" id="CP001332">
    <property type="protein sequence ID" value="ACO67238.1"/>
    <property type="molecule type" value="Genomic_DNA"/>
</dbReference>
<dbReference type="STRING" id="296587.C1EH58"/>
<accession>C1EH58</accession>
<proteinExistence type="predicted"/>
<feature type="region of interest" description="Disordered" evidence="2">
    <location>
        <begin position="439"/>
        <end position="480"/>
    </location>
</feature>
<dbReference type="PANTHER" id="PTHR14237">
    <property type="entry name" value="MOLYBDOPTERIN COFACTOR SULFURASE MOSC"/>
    <property type="match status" value="1"/>
</dbReference>
<evidence type="ECO:0000313" key="4">
    <source>
        <dbReference type="EMBL" id="ACO67238.1"/>
    </source>
</evidence>
<dbReference type="Gene3D" id="3.90.1150.10">
    <property type="entry name" value="Aspartate Aminotransferase, domain 1"/>
    <property type="match status" value="1"/>
</dbReference>
<dbReference type="SUPFAM" id="SSF53383">
    <property type="entry name" value="PLP-dependent transferases"/>
    <property type="match status" value="2"/>
</dbReference>
<dbReference type="GeneID" id="8249121"/>
<dbReference type="KEGG" id="mis:MICPUN_64112"/>
<dbReference type="OrthoDB" id="10264306at2759"/>
<evidence type="ECO:0000313" key="5">
    <source>
        <dbReference type="Proteomes" id="UP000002009"/>
    </source>
</evidence>
<protein>
    <recommendedName>
        <fullName evidence="3">MOSC domain-containing protein</fullName>
    </recommendedName>
</protein>
<feature type="domain" description="MOSC" evidence="3">
    <location>
        <begin position="832"/>
        <end position="1046"/>
    </location>
</feature>
<dbReference type="Pfam" id="PF03473">
    <property type="entry name" value="MOSC"/>
    <property type="match status" value="1"/>
</dbReference>
<feature type="compositionally biased region" description="Basic and acidic residues" evidence="2">
    <location>
        <begin position="471"/>
        <end position="480"/>
    </location>
</feature>
<dbReference type="InterPro" id="IPR000192">
    <property type="entry name" value="Aminotrans_V_dom"/>
</dbReference>
<evidence type="ECO:0000256" key="1">
    <source>
        <dbReference type="ARBA" id="ARBA00023150"/>
    </source>
</evidence>
<dbReference type="InterPro" id="IPR015421">
    <property type="entry name" value="PyrdxlP-dep_Trfase_major"/>
</dbReference>
<keyword evidence="5" id="KW-1185">Reference proteome</keyword>
<feature type="region of interest" description="Disordered" evidence="2">
    <location>
        <begin position="840"/>
        <end position="865"/>
    </location>
</feature>
<dbReference type="Pfam" id="PF00266">
    <property type="entry name" value="Aminotran_5"/>
    <property type="match status" value="2"/>
</dbReference>
<reference evidence="4 5" key="1">
    <citation type="journal article" date="2009" name="Science">
        <title>Green evolution and dynamic adaptations revealed by genomes of the marine picoeukaryotes Micromonas.</title>
        <authorList>
            <person name="Worden A.Z."/>
            <person name="Lee J.H."/>
            <person name="Mock T."/>
            <person name="Rouze P."/>
            <person name="Simmons M.P."/>
            <person name="Aerts A.L."/>
            <person name="Allen A.E."/>
            <person name="Cuvelier M.L."/>
            <person name="Derelle E."/>
            <person name="Everett M.V."/>
            <person name="Foulon E."/>
            <person name="Grimwood J."/>
            <person name="Gundlach H."/>
            <person name="Henrissat B."/>
            <person name="Napoli C."/>
            <person name="McDonald S.M."/>
            <person name="Parker M.S."/>
            <person name="Rombauts S."/>
            <person name="Salamov A."/>
            <person name="Von Dassow P."/>
            <person name="Badger J.H."/>
            <person name="Coutinho P.M."/>
            <person name="Demir E."/>
            <person name="Dubchak I."/>
            <person name="Gentemann C."/>
            <person name="Eikrem W."/>
            <person name="Gready J.E."/>
            <person name="John U."/>
            <person name="Lanier W."/>
            <person name="Lindquist E.A."/>
            <person name="Lucas S."/>
            <person name="Mayer K.F."/>
            <person name="Moreau H."/>
            <person name="Not F."/>
            <person name="Otillar R."/>
            <person name="Panaud O."/>
            <person name="Pangilinan J."/>
            <person name="Paulsen I."/>
            <person name="Piegu B."/>
            <person name="Poliakov A."/>
            <person name="Robbens S."/>
            <person name="Schmutz J."/>
            <person name="Toulza E."/>
            <person name="Wyss T."/>
            <person name="Zelensky A."/>
            <person name="Zhou K."/>
            <person name="Armbrust E.V."/>
            <person name="Bhattacharya D."/>
            <person name="Goodenough U.W."/>
            <person name="Van de Peer Y."/>
            <person name="Grigoriev I.V."/>
        </authorList>
    </citation>
    <scope>NUCLEOTIDE SEQUENCE [LARGE SCALE GENOMIC DNA]</scope>
    <source>
        <strain evidence="5">RCC299 / NOUM17</strain>
    </source>
</reference>
<dbReference type="FunCoup" id="C1EH58">
    <property type="interactions" value="846"/>
</dbReference>
<dbReference type="AlphaFoldDB" id="C1EH58"/>
<feature type="region of interest" description="Disordered" evidence="2">
    <location>
        <begin position="592"/>
        <end position="624"/>
    </location>
</feature>
<dbReference type="InterPro" id="IPR005302">
    <property type="entry name" value="MoCF_Sase_C"/>
</dbReference>
<feature type="compositionally biased region" description="Basic and acidic residues" evidence="2">
    <location>
        <begin position="439"/>
        <end position="455"/>
    </location>
</feature>
<sequence>MFAVCNFGEINVGRLPNGAKRTPSLGEKAQRRVASHVCVERSRGVPRPYRLGREAATMTAHSPDAPPGDDDPRSEGYGYGGRIASFRANEFARIDDSGVAYCDHAGAPPHSESLVRESLRMMERTLLGNPHSAHDAGARTKALVDEARDATLTHLNAPFGEYAVVFTSGATGAMRLLAEAFPWSAGRSEFAYTRGNHTSVVGARGCAMAAGAKVSVVDVVATDSTSSVGSSGESKLLDDDDAERGWRVTRSHEIVPETADGVHGDRTHAPVREEPGAYHSTNGARPVSHSLFAYSAECNLSGERRPPTVARAFVNGERGAGGSDEAHQTTRWWTVCDAAKACALAPPDLSAADAPDFVLVAYYKIFGFPAGVGALVARRRALEVLTPRYFGGGVAAGVDACEDFFVRRDGAEGFEDGTLPFTAIAAIPAGFRSLARLAEDPPAHHGDGDGDEKSAPGDGDSTQTRATNRRGSREGAERADAHARAVAARCVTSLLSLKHRSNGAPVVVVYGWSTTELNAATGPGVRVGSPLGVTGQGPTVAFNVLSQHGTHVGYAAVERALAASGVHVRTGCCCNPGACDYFTSLPLARASKTADDDGPLRTGGCGGDADGDSPAGMGGGRPGRPRALHAAGKVCGDGVDVDDGGVATGVCRASFGWCSTFEDADALVATIAEHFVLEEDERVVNTEEDERVASPSTEPRALTPTAIVASLCVYPLKSAAAFSPPSGSWPLGPNGLLFDREWALVSPRGVVLHQRTCPRLVKLTPVIDVDAGVMRVSVLGEPELGRCEVALAGGSNGGGTGVSVRLCGEDTRVTVGDDDVDAWFTAAVGAPCSLVRQRAGARRSIRRAPTDADDDESQSRSPPTIGLANSAQILLVSQSSVDHLQGLVDGRRRRGRGAVEAGGGARGTTVTATVTSANESSVEVEFVSRFRPNVVVSGDALPPYDEESPAWTSLEIGDAPGGGGGQPARARLRAVRPCERCSAVGVEQTSGERTAEPMLSLSRFRSGSRAAGGGGGGVTFGVLFDVDAGDGAGYGVLSVGDVVRAVGCAAAATAA</sequence>
<dbReference type="GO" id="GO:0030170">
    <property type="term" value="F:pyridoxal phosphate binding"/>
    <property type="evidence" value="ECO:0007669"/>
    <property type="project" value="InterPro"/>
</dbReference>
<feature type="region of interest" description="Disordered" evidence="2">
    <location>
        <begin position="54"/>
        <end position="78"/>
    </location>
</feature>
<dbReference type="InterPro" id="IPR005303">
    <property type="entry name" value="MOCOS_middle"/>
</dbReference>
<organism evidence="4 5">
    <name type="scientific">Micromonas commoda (strain RCC299 / NOUM17 / CCMP2709)</name>
    <name type="common">Picoplanktonic green alga</name>
    <dbReference type="NCBI Taxonomy" id="296587"/>
    <lineage>
        <taxon>Eukaryota</taxon>
        <taxon>Viridiplantae</taxon>
        <taxon>Chlorophyta</taxon>
        <taxon>Mamiellophyceae</taxon>
        <taxon>Mamiellales</taxon>
        <taxon>Mamiellaceae</taxon>
        <taxon>Micromonas</taxon>
    </lineage>
</organism>
<dbReference type="GO" id="GO:0030151">
    <property type="term" value="F:molybdenum ion binding"/>
    <property type="evidence" value="ECO:0007669"/>
    <property type="project" value="InterPro"/>
</dbReference>
<dbReference type="eggNOG" id="KOG2142">
    <property type="taxonomic scope" value="Eukaryota"/>
</dbReference>
<name>C1EH58_MICCC</name>
<dbReference type="InterPro" id="IPR015422">
    <property type="entry name" value="PyrdxlP-dep_Trfase_small"/>
</dbReference>
<dbReference type="Proteomes" id="UP000002009">
    <property type="component" value="Chromosome 14"/>
</dbReference>
<dbReference type="PANTHER" id="PTHR14237:SF80">
    <property type="entry name" value="MOLYBDENUM COFACTOR SULFURASE"/>
    <property type="match status" value="1"/>
</dbReference>
<dbReference type="OMA" id="PCTRCQM"/>
<evidence type="ECO:0000259" key="3">
    <source>
        <dbReference type="PROSITE" id="PS51340"/>
    </source>
</evidence>
<dbReference type="InterPro" id="IPR015424">
    <property type="entry name" value="PyrdxlP-dep_Trfase"/>
</dbReference>
<dbReference type="SUPFAM" id="SSF141673">
    <property type="entry name" value="MOSC N-terminal domain-like"/>
    <property type="match status" value="1"/>
</dbReference>
<keyword evidence="1" id="KW-0501">Molybdenum cofactor biosynthesis</keyword>
<dbReference type="Pfam" id="PF03476">
    <property type="entry name" value="MOSC_N"/>
    <property type="match status" value="1"/>
</dbReference>
<dbReference type="RefSeq" id="XP_002505980.1">
    <property type="nucleotide sequence ID" value="XM_002505934.1"/>
</dbReference>
<dbReference type="Gene3D" id="3.40.640.10">
    <property type="entry name" value="Type I PLP-dependent aspartate aminotransferase-like (Major domain)"/>
    <property type="match status" value="1"/>
</dbReference>
<gene>
    <name evidence="4" type="ORF">MICPUN_64112</name>
</gene>
<dbReference type="GO" id="GO:0003824">
    <property type="term" value="F:catalytic activity"/>
    <property type="evidence" value="ECO:0007669"/>
    <property type="project" value="InterPro"/>
</dbReference>